<comment type="caution">
    <text evidence="1">The sequence shown here is derived from an EMBL/GenBank/DDBJ whole genome shotgun (WGS) entry which is preliminary data.</text>
</comment>
<name>A0ACA9M2W3_9GLOM</name>
<accession>A0ACA9M2W3</accession>
<reference evidence="1" key="1">
    <citation type="submission" date="2021-06" db="EMBL/GenBank/DDBJ databases">
        <authorList>
            <person name="Kallberg Y."/>
            <person name="Tangrot J."/>
            <person name="Rosling A."/>
        </authorList>
    </citation>
    <scope>NUCLEOTIDE SEQUENCE</scope>
    <source>
        <strain evidence="1">28 12/20/2015</strain>
    </source>
</reference>
<dbReference type="Proteomes" id="UP000789366">
    <property type="component" value="Unassembled WGS sequence"/>
</dbReference>
<evidence type="ECO:0000313" key="2">
    <source>
        <dbReference type="Proteomes" id="UP000789366"/>
    </source>
</evidence>
<sequence>FIRNEQTKLEQQLVLMVVQFFTLVEPILEILVNLILNTYGSIPTPGLIANEEIKFVQCVILGHEIYIYGGYGVYQMNILDSLQLYWSRFSSALTYSKA</sequence>
<keyword evidence="2" id="KW-1185">Reference proteome</keyword>
<organism evidence="1 2">
    <name type="scientific">Cetraspora pellucida</name>
    <dbReference type="NCBI Taxonomy" id="1433469"/>
    <lineage>
        <taxon>Eukaryota</taxon>
        <taxon>Fungi</taxon>
        <taxon>Fungi incertae sedis</taxon>
        <taxon>Mucoromycota</taxon>
        <taxon>Glomeromycotina</taxon>
        <taxon>Glomeromycetes</taxon>
        <taxon>Diversisporales</taxon>
        <taxon>Gigasporaceae</taxon>
        <taxon>Cetraspora</taxon>
    </lineage>
</organism>
<gene>
    <name evidence="1" type="ORF">SPELUC_LOCUS5807</name>
</gene>
<feature type="non-terminal residue" evidence="1">
    <location>
        <position position="1"/>
    </location>
</feature>
<protein>
    <submittedName>
        <fullName evidence="1">1766_t:CDS:1</fullName>
    </submittedName>
</protein>
<proteinExistence type="predicted"/>
<dbReference type="EMBL" id="CAJVPW010006213">
    <property type="protein sequence ID" value="CAG8566161.1"/>
    <property type="molecule type" value="Genomic_DNA"/>
</dbReference>
<evidence type="ECO:0000313" key="1">
    <source>
        <dbReference type="EMBL" id="CAG8566161.1"/>
    </source>
</evidence>